<gene>
    <name evidence="1" type="ORF">KPC_3473</name>
</gene>
<dbReference type="OrthoDB" id="6694145at2"/>
<accession>A0A2U3N3W3</accession>
<reference evidence="2" key="1">
    <citation type="submission" date="2018-03" db="EMBL/GenBank/DDBJ databases">
        <authorList>
            <person name="Blom J."/>
        </authorList>
    </citation>
    <scope>NUCLEOTIDE SEQUENCE [LARGE SCALE GENOMIC DNA]</scope>
    <source>
        <strain evidence="2">KPC-SM-21</strain>
    </source>
</reference>
<sequence>MRSPYNARVPEHKYTQSVQSFYEPALRLLQHMMEKNKARLRKGNYPESNAAVKREDFREQMHHRFRIAIYLTYEIEKSLSKAGLVEFVGSGFLKPKDGGV</sequence>
<dbReference type="AlphaFoldDB" id="A0A2U3N3W3"/>
<evidence type="ECO:0000313" key="1">
    <source>
        <dbReference type="EMBL" id="SPL72295.1"/>
    </source>
</evidence>
<keyword evidence="2" id="KW-1185">Reference proteome</keyword>
<dbReference type="Proteomes" id="UP000245974">
    <property type="component" value="Unassembled WGS sequence"/>
</dbReference>
<dbReference type="EMBL" id="OOGT01000254">
    <property type="protein sequence ID" value="SPL72295.1"/>
    <property type="molecule type" value="Genomic_DNA"/>
</dbReference>
<dbReference type="InParanoid" id="A0A2U3N3W3"/>
<dbReference type="RefSeq" id="WP_121975687.1">
    <property type="nucleotide sequence ID" value="NZ_OOGT01000254.1"/>
</dbReference>
<organism evidence="1 2">
    <name type="scientific">Acinetobacter stercoris</name>
    <dbReference type="NCBI Taxonomy" id="2126983"/>
    <lineage>
        <taxon>Bacteria</taxon>
        <taxon>Pseudomonadati</taxon>
        <taxon>Pseudomonadota</taxon>
        <taxon>Gammaproteobacteria</taxon>
        <taxon>Moraxellales</taxon>
        <taxon>Moraxellaceae</taxon>
        <taxon>Acinetobacter</taxon>
    </lineage>
</organism>
<evidence type="ECO:0000313" key="2">
    <source>
        <dbReference type="Proteomes" id="UP000245974"/>
    </source>
</evidence>
<protein>
    <submittedName>
        <fullName evidence="1">Uncharacterized protein</fullName>
    </submittedName>
</protein>
<name>A0A2U3N3W3_9GAMM</name>
<proteinExistence type="predicted"/>